<proteinExistence type="predicted"/>
<evidence type="ECO:0000313" key="4">
    <source>
        <dbReference type="Proteomes" id="UP000318833"/>
    </source>
</evidence>
<evidence type="ECO:0000256" key="2">
    <source>
        <dbReference type="SAM" id="MobiDB-lite"/>
    </source>
</evidence>
<dbReference type="Proteomes" id="UP000318833">
    <property type="component" value="Unassembled WGS sequence"/>
</dbReference>
<reference evidence="3 4" key="1">
    <citation type="submission" date="2019-07" db="EMBL/GenBank/DDBJ databases">
        <title>The draft genome sequence of Aquimarina algiphila M91.</title>
        <authorList>
            <person name="Meng X."/>
        </authorList>
    </citation>
    <scope>NUCLEOTIDE SEQUENCE [LARGE SCALE GENOMIC DNA]</scope>
    <source>
        <strain evidence="3 4">M91</strain>
    </source>
</reference>
<evidence type="ECO:0000256" key="1">
    <source>
        <dbReference type="SAM" id="Coils"/>
    </source>
</evidence>
<gene>
    <name evidence="3" type="ORF">FOF46_01270</name>
</gene>
<organism evidence="3 4">
    <name type="scientific">Aquimarina algiphila</name>
    <dbReference type="NCBI Taxonomy" id="2047982"/>
    <lineage>
        <taxon>Bacteria</taxon>
        <taxon>Pseudomonadati</taxon>
        <taxon>Bacteroidota</taxon>
        <taxon>Flavobacteriia</taxon>
        <taxon>Flavobacteriales</taxon>
        <taxon>Flavobacteriaceae</taxon>
        <taxon>Aquimarina</taxon>
    </lineage>
</organism>
<feature type="compositionally biased region" description="Basic and acidic residues" evidence="2">
    <location>
        <begin position="1"/>
        <end position="12"/>
    </location>
</feature>
<sequence>MDMETKMKRDYFPDPLASDEEKKGDAYGLQAAKAISLEWFNGGMISNGADYKNRRERIVQNRLFSRGKQSIDRDKNIAARNQGDLNYMNMDWSPLNIAGKFVDIVANGIREDLYRLDISAIDSTAALEKKKFKEGLKKKMVAAPMLEKANQMLGIDLRDEGYIPEDNEDIEMHTELAFKPKIEIAEELLIKYVKSTNNWKLIKEMVDKDIVENALGVVRVYTDKYNGVVVKYVDIENFIHSYVRKKDFSDAHYFAEVDTITLSQIQQESGYDEATLRKIAEKYATQNTNQGQTILDFRRVKINEVLNYKINVLRFTFRTSKNITYKKRKNKHGSFTMVKRESTYTSKRSENERVAKTLDTWYEGNFIMGSDYIYGYKESEILARDKNNRAMPCFIARSSNIYNNRLNSFVDTIEPIDGQMQRIHLKTQQLIAELRPDGVEIDIDMLAELSTKSGKKLTWEDALNLFNSKGIVFSTRADLGDEGIKDRAALRTPTSAQSTKLEQLVRAWLHYYNIIRDLTGVNAARDGSTPSDTLVGVQQMQILQSNTATQGIVDASMEITKKTCETISTRLGDIFRFGKDLKDVYTNAVGSQNLEAVRALEDRHLHEFGFIIQMLPTEVEMQEFKESMGIALQEGSITVDDKIKAERIALMNIKQAETYLTYRRKKSMKEKEEEQMRQIQAQSQSNAQAAMQAEQAKRETMQFETQLAVQLEKEKAMIEVMKQAELNKVNQAKEEREYQVEIFVEKLKSLGREQETMYKEDRKDKRQDLIDTNMSKMISQRQQENSAPINFENRFNIKDAAQSLQPRTTPQQ</sequence>
<dbReference type="AlphaFoldDB" id="A0A554VRN8"/>
<feature type="region of interest" description="Disordered" evidence="2">
    <location>
        <begin position="1"/>
        <end position="23"/>
    </location>
</feature>
<evidence type="ECO:0008006" key="5">
    <source>
        <dbReference type="Google" id="ProtNLM"/>
    </source>
</evidence>
<dbReference type="RefSeq" id="WP_143915212.1">
    <property type="nucleotide sequence ID" value="NZ_CANMXV010000003.1"/>
</dbReference>
<keyword evidence="4" id="KW-1185">Reference proteome</keyword>
<dbReference type="OrthoDB" id="1414577at2"/>
<feature type="coiled-coil region" evidence="1">
    <location>
        <begin position="662"/>
        <end position="699"/>
    </location>
</feature>
<dbReference type="EMBL" id="VLNR01000002">
    <property type="protein sequence ID" value="TSE11288.1"/>
    <property type="molecule type" value="Genomic_DNA"/>
</dbReference>
<accession>A0A554VRN8</accession>
<comment type="caution">
    <text evidence="3">The sequence shown here is derived from an EMBL/GenBank/DDBJ whole genome shotgun (WGS) entry which is preliminary data.</text>
</comment>
<evidence type="ECO:0000313" key="3">
    <source>
        <dbReference type="EMBL" id="TSE11288.1"/>
    </source>
</evidence>
<protein>
    <recommendedName>
        <fullName evidence="5">Portal protein</fullName>
    </recommendedName>
</protein>
<keyword evidence="1" id="KW-0175">Coiled coil</keyword>
<name>A0A554VRN8_9FLAO</name>